<dbReference type="Pfam" id="PF01780">
    <property type="entry name" value="Ribosomal_L37ae"/>
    <property type="match status" value="1"/>
</dbReference>
<dbReference type="GeneID" id="38136026"/>
<dbReference type="RefSeq" id="XP_026622316.1">
    <property type="nucleotide sequence ID" value="XM_026767670.1"/>
</dbReference>
<dbReference type="EMBL" id="KZ852069">
    <property type="protein sequence ID" value="RDH29294.1"/>
    <property type="molecule type" value="Genomic_DNA"/>
</dbReference>
<evidence type="ECO:0000313" key="3">
    <source>
        <dbReference type="EMBL" id="RDH29294.1"/>
    </source>
</evidence>
<organism evidence="3 4">
    <name type="scientific">Aspergillus welwitschiae</name>
    <dbReference type="NCBI Taxonomy" id="1341132"/>
    <lineage>
        <taxon>Eukaryota</taxon>
        <taxon>Fungi</taxon>
        <taxon>Dikarya</taxon>
        <taxon>Ascomycota</taxon>
        <taxon>Pezizomycotina</taxon>
        <taxon>Eurotiomycetes</taxon>
        <taxon>Eurotiomycetidae</taxon>
        <taxon>Eurotiales</taxon>
        <taxon>Aspergillaceae</taxon>
        <taxon>Aspergillus</taxon>
        <taxon>Aspergillus subgen. Circumdati</taxon>
    </lineage>
</organism>
<proteinExistence type="predicted"/>
<dbReference type="GO" id="GO:0006412">
    <property type="term" value="P:translation"/>
    <property type="evidence" value="ECO:0007669"/>
    <property type="project" value="InterPro"/>
</dbReference>
<dbReference type="GO" id="GO:0003735">
    <property type="term" value="F:structural constituent of ribosome"/>
    <property type="evidence" value="ECO:0007669"/>
    <property type="project" value="InterPro"/>
</dbReference>
<keyword evidence="2" id="KW-0687">Ribonucleoprotein</keyword>
<accession>A0A3F3PQW0</accession>
<dbReference type="AlphaFoldDB" id="A0A3F3PQW0"/>
<dbReference type="GO" id="GO:1990904">
    <property type="term" value="C:ribonucleoprotein complex"/>
    <property type="evidence" value="ECO:0007669"/>
    <property type="project" value="UniProtKB-KW"/>
</dbReference>
<dbReference type="InterPro" id="IPR002674">
    <property type="entry name" value="Ribosomal_eL43"/>
</dbReference>
<evidence type="ECO:0000256" key="1">
    <source>
        <dbReference type="ARBA" id="ARBA00022980"/>
    </source>
</evidence>
<sequence>MTKRTKKVGITGKYGTRYSASSSTPVTSAPSTGWVSTLSLFTLCEQGKGENRNIRPLTFGFV</sequence>
<dbReference type="Gene3D" id="2.20.25.30">
    <property type="match status" value="1"/>
</dbReference>
<evidence type="ECO:0000313" key="4">
    <source>
        <dbReference type="Proteomes" id="UP000253729"/>
    </source>
</evidence>
<dbReference type="Proteomes" id="UP000253729">
    <property type="component" value="Unassembled WGS sequence"/>
</dbReference>
<evidence type="ECO:0000256" key="2">
    <source>
        <dbReference type="ARBA" id="ARBA00023274"/>
    </source>
</evidence>
<reference evidence="3 4" key="1">
    <citation type="submission" date="2018-07" db="EMBL/GenBank/DDBJ databases">
        <title>The genomes of Aspergillus section Nigri reveals drivers in fungal speciation.</title>
        <authorList>
            <consortium name="DOE Joint Genome Institute"/>
            <person name="Vesth T.C."/>
            <person name="Nybo J."/>
            <person name="Theobald S."/>
            <person name="Brandl J."/>
            <person name="Frisvad J.C."/>
            <person name="Nielsen K.F."/>
            <person name="Lyhne E.K."/>
            <person name="Kogle M.E."/>
            <person name="Kuo A."/>
            <person name="Riley R."/>
            <person name="Clum A."/>
            <person name="Nolan M."/>
            <person name="Lipzen A."/>
            <person name="Salamov A."/>
            <person name="Henrissat B."/>
            <person name="Wiebenga A."/>
            <person name="De vries R.P."/>
            <person name="Grigoriev I.V."/>
            <person name="Mortensen U.H."/>
            <person name="Andersen M.R."/>
            <person name="Baker S.E."/>
        </authorList>
    </citation>
    <scope>NUCLEOTIDE SEQUENCE [LARGE SCALE GENOMIC DNA]</scope>
    <source>
        <strain evidence="3 4">CBS 139.54b</strain>
    </source>
</reference>
<protein>
    <submittedName>
        <fullName evidence="3">Uncharacterized protein</fullName>
    </submittedName>
</protein>
<keyword evidence="4" id="KW-1185">Reference proteome</keyword>
<dbReference type="GO" id="GO:0005840">
    <property type="term" value="C:ribosome"/>
    <property type="evidence" value="ECO:0007669"/>
    <property type="project" value="UniProtKB-KW"/>
</dbReference>
<gene>
    <name evidence="3" type="ORF">BDQ94DRAFT_150903</name>
</gene>
<keyword evidence="1" id="KW-0689">Ribosomal protein</keyword>
<name>A0A3F3PQW0_9EURO</name>
<dbReference type="InterPro" id="IPR011331">
    <property type="entry name" value="Ribosomal_eL37/eL43"/>
</dbReference>